<feature type="compositionally biased region" description="Polar residues" evidence="1">
    <location>
        <begin position="1312"/>
        <end position="1351"/>
    </location>
</feature>
<dbReference type="InterPro" id="IPR001478">
    <property type="entry name" value="PDZ"/>
</dbReference>
<comment type="caution">
    <text evidence="3">The sequence shown here is derived from an EMBL/GenBank/DDBJ whole genome shotgun (WGS) entry which is preliminary data.</text>
</comment>
<feature type="region of interest" description="Disordered" evidence="1">
    <location>
        <begin position="904"/>
        <end position="1384"/>
    </location>
</feature>
<evidence type="ECO:0000259" key="2">
    <source>
        <dbReference type="PROSITE" id="PS50106"/>
    </source>
</evidence>
<feature type="compositionally biased region" description="Basic and acidic residues" evidence="1">
    <location>
        <begin position="1110"/>
        <end position="1126"/>
    </location>
</feature>
<evidence type="ECO:0000256" key="1">
    <source>
        <dbReference type="SAM" id="MobiDB-lite"/>
    </source>
</evidence>
<feature type="compositionally biased region" description="Basic and acidic residues" evidence="1">
    <location>
        <begin position="949"/>
        <end position="959"/>
    </location>
</feature>
<accession>A0A9D4QL09</accession>
<feature type="compositionally biased region" description="Low complexity" evidence="1">
    <location>
        <begin position="366"/>
        <end position="380"/>
    </location>
</feature>
<feature type="compositionally biased region" description="Low complexity" evidence="1">
    <location>
        <begin position="286"/>
        <end position="298"/>
    </location>
</feature>
<feature type="region of interest" description="Disordered" evidence="1">
    <location>
        <begin position="864"/>
        <end position="887"/>
    </location>
</feature>
<feature type="compositionally biased region" description="Polar residues" evidence="1">
    <location>
        <begin position="63"/>
        <end position="72"/>
    </location>
</feature>
<feature type="compositionally biased region" description="Low complexity" evidence="1">
    <location>
        <begin position="1139"/>
        <end position="1155"/>
    </location>
</feature>
<feature type="compositionally biased region" description="Basic and acidic residues" evidence="1">
    <location>
        <begin position="1211"/>
        <end position="1220"/>
    </location>
</feature>
<feature type="non-terminal residue" evidence="3">
    <location>
        <position position="1"/>
    </location>
</feature>
<name>A0A9D4QL09_DREPO</name>
<sequence length="1403" mass="158482">MREMRKYGSTSSLNNRDLRFSMASQDSMYSDNKDDSMYTSSPDVSHAHTRSSSTDSAEGGIYSNHSRQSSGSMDYPTRKASLTANPRKMSATIPDPLQFVKLKGAAELAEQAKRQMQVAQETNIMRGKTNSTVSFSSEEPDWKSNLSNWKKQRRKSAHLPLGDTDNLDEQPEEDNRRHKTFRQIMSEKENRSGRKSMNVYPMDDEPAITIERTTRTMASPKSKPAVDPLVPKLPEVAPWAKDSSGEDNSHSDSENHQSGDNDSVFSSSDKSSTPNKILSDDESLVKNKSSSNISANKARPLQTQKSQDSVLQKWQNSVNESHRSNENKNRVNVPNSNSKIKNITQAFEVKEKEVQNTPAKSRRSELNNSKTKSLDLSSSKFASYEPTPLSPTTPQALLPREQRFGHDRSVSDPYIRETDQSSVEKIIRISQRKNNERGFGFVLDGGIEKKKPVTVQRVNLGSAADVQEVKQGDELLEINGRDVTTLTLAQVQGIVDLAVKKGQIELRVKRAADEDAYDSMEDEDNQSSQNNNNNNNQESKMDTQSDSSLSTDQTSLEDPPVKNVHQIPVKTDETGKPRLMDQLIGEQQRETNNNEKNARTRSPVTVERIQMETTAATHSMPARQLSETPKDISGPSNLTLTEERSTLLVHKSPPAWVKTQQEPESSISNSGIREEPSYDRRHDNASTASDDSSSSIGPPAALLRWQRRRPQSSEYNNTAPVLEDKEKEREIRFSSTLPYKSVPFTFNEAYAKDDSEMDKVTKNFVETVSMSKPLEVKPQAFQFNDSARLDDWQQREEQKRKPDATVSFPRIELNIPKEENLTPQKVAHVDAPKQSDFTIPHYEGPLSPQEKFERDQQKIRMQYEEDKRRAREAEKHRQEHEKKTLDSDRFLQSMESQILQTKSEAANHSLLNNQPIKSSVTEPRFSSEPMTIKLSSNMPARPLLIDPRNQQEDFRDSKQPEYSFRVDLPKTESAPPLRTLRQTEETNSLAREREKIEEEKRKLEEERQQFKEEQERQKREQEDKLRREREQLQRKEEEIAREKALLEAKRNQNNSFSSPYQSSVSPSLYSPSSSTSSSTSHSPHSPPTAYDSKSFDHSGGKKQPPPTAPKPDKGVKEKARLTREDLLAMNRKATPLTKPDPSMEMSPSQSEPLSPTTREAPSKAQLHSLNAVPKQKFRSSAPWMKEDDTSSSVPQNANTLTQNERPFVIGKRSDLIHTHDSSNPNDHWLVREAEKRRLAERDNAESVTARAGPTKPSQSSLVNRFRGDIEPPPRQNNRYSYPSYSDVQDTPSPRPLSTSGSNLRQYDRSPDQGITTKFSARTQPSSYSGNPSMSQTLPPSFSFNARTNGSATAARPPRSLTEDRDPVIAVSGKQRPPRSLTEDRDPVIAVSGKQKCSHCGEEL</sequence>
<feature type="compositionally biased region" description="Basic and acidic residues" evidence="1">
    <location>
        <begin position="320"/>
        <end position="329"/>
    </location>
</feature>
<dbReference type="Gene3D" id="2.30.42.10">
    <property type="match status" value="1"/>
</dbReference>
<feature type="compositionally biased region" description="Polar residues" evidence="1">
    <location>
        <begin position="301"/>
        <end position="319"/>
    </location>
</feature>
<gene>
    <name evidence="3" type="ORF">DPMN_108469</name>
</gene>
<feature type="compositionally biased region" description="Polar residues" evidence="1">
    <location>
        <begin position="1275"/>
        <end position="1304"/>
    </location>
</feature>
<evidence type="ECO:0000313" key="3">
    <source>
        <dbReference type="EMBL" id="KAH3835126.1"/>
    </source>
</evidence>
<dbReference type="PROSITE" id="PS50106">
    <property type="entry name" value="PDZ"/>
    <property type="match status" value="1"/>
</dbReference>
<proteinExistence type="predicted"/>
<feature type="compositionally biased region" description="Low complexity" evidence="1">
    <location>
        <begin position="685"/>
        <end position="695"/>
    </location>
</feature>
<feature type="region of interest" description="Disordered" evidence="1">
    <location>
        <begin position="513"/>
        <end position="577"/>
    </location>
</feature>
<feature type="compositionally biased region" description="Polar residues" evidence="1">
    <location>
        <begin position="1190"/>
        <end position="1204"/>
    </location>
</feature>
<dbReference type="Pfam" id="PF00595">
    <property type="entry name" value="PDZ"/>
    <property type="match status" value="1"/>
</dbReference>
<feature type="region of interest" description="Disordered" evidence="1">
    <location>
        <begin position="651"/>
        <end position="728"/>
    </location>
</feature>
<feature type="compositionally biased region" description="Low complexity" evidence="1">
    <location>
        <begin position="260"/>
        <end position="272"/>
    </location>
</feature>
<reference evidence="3" key="1">
    <citation type="journal article" date="2019" name="bioRxiv">
        <title>The Genome of the Zebra Mussel, Dreissena polymorpha: A Resource for Invasive Species Research.</title>
        <authorList>
            <person name="McCartney M.A."/>
            <person name="Auch B."/>
            <person name="Kono T."/>
            <person name="Mallez S."/>
            <person name="Zhang Y."/>
            <person name="Obille A."/>
            <person name="Becker A."/>
            <person name="Abrahante J.E."/>
            <person name="Garbe J."/>
            <person name="Badalamenti J.P."/>
            <person name="Herman A."/>
            <person name="Mangelson H."/>
            <person name="Liachko I."/>
            <person name="Sullivan S."/>
            <person name="Sone E.D."/>
            <person name="Koren S."/>
            <person name="Silverstein K.A.T."/>
            <person name="Beckman K.B."/>
            <person name="Gohl D.M."/>
        </authorList>
    </citation>
    <scope>NUCLEOTIDE SEQUENCE</scope>
    <source>
        <strain evidence="3">Duluth1</strain>
        <tissue evidence="3">Whole animal</tissue>
    </source>
</reference>
<feature type="compositionally biased region" description="Polar residues" evidence="1">
    <location>
        <begin position="904"/>
        <end position="921"/>
    </location>
</feature>
<feature type="compositionally biased region" description="Low complexity" evidence="1">
    <location>
        <begin position="526"/>
        <end position="556"/>
    </location>
</feature>
<dbReference type="Proteomes" id="UP000828390">
    <property type="component" value="Unassembled WGS sequence"/>
</dbReference>
<feature type="compositionally biased region" description="Polar residues" evidence="1">
    <location>
        <begin position="658"/>
        <end position="671"/>
    </location>
</feature>
<feature type="compositionally biased region" description="Low complexity" evidence="1">
    <location>
        <begin position="1055"/>
        <end position="1083"/>
    </location>
</feature>
<evidence type="ECO:0000313" key="4">
    <source>
        <dbReference type="Proteomes" id="UP000828390"/>
    </source>
</evidence>
<feature type="domain" description="PDZ" evidence="2">
    <location>
        <begin position="426"/>
        <end position="510"/>
    </location>
</feature>
<feature type="region of interest" description="Disordered" evidence="1">
    <location>
        <begin position="613"/>
        <end position="638"/>
    </location>
</feature>
<organism evidence="3 4">
    <name type="scientific">Dreissena polymorpha</name>
    <name type="common">Zebra mussel</name>
    <name type="synonym">Mytilus polymorpha</name>
    <dbReference type="NCBI Taxonomy" id="45954"/>
    <lineage>
        <taxon>Eukaryota</taxon>
        <taxon>Metazoa</taxon>
        <taxon>Spiralia</taxon>
        <taxon>Lophotrochozoa</taxon>
        <taxon>Mollusca</taxon>
        <taxon>Bivalvia</taxon>
        <taxon>Autobranchia</taxon>
        <taxon>Heteroconchia</taxon>
        <taxon>Euheterodonta</taxon>
        <taxon>Imparidentia</taxon>
        <taxon>Neoheterodontei</taxon>
        <taxon>Myida</taxon>
        <taxon>Dreissenoidea</taxon>
        <taxon>Dreissenidae</taxon>
        <taxon>Dreissena</taxon>
    </lineage>
</organism>
<dbReference type="InterPro" id="IPR036034">
    <property type="entry name" value="PDZ_sf"/>
</dbReference>
<keyword evidence="4" id="KW-1185">Reference proteome</keyword>
<feature type="compositionally biased region" description="Polar residues" evidence="1">
    <location>
        <begin position="120"/>
        <end position="137"/>
    </location>
</feature>
<protein>
    <recommendedName>
        <fullName evidence="2">PDZ domain-containing protein</fullName>
    </recommendedName>
</protein>
<feature type="compositionally biased region" description="Polar residues" evidence="1">
    <location>
        <begin position="330"/>
        <end position="345"/>
    </location>
</feature>
<reference evidence="3" key="2">
    <citation type="submission" date="2020-11" db="EMBL/GenBank/DDBJ databases">
        <authorList>
            <person name="McCartney M.A."/>
            <person name="Auch B."/>
            <person name="Kono T."/>
            <person name="Mallez S."/>
            <person name="Becker A."/>
            <person name="Gohl D.M."/>
            <person name="Silverstein K.A.T."/>
            <person name="Koren S."/>
            <person name="Bechman K.B."/>
            <person name="Herman A."/>
            <person name="Abrahante J.E."/>
            <person name="Garbe J."/>
        </authorList>
    </citation>
    <scope>NUCLEOTIDE SEQUENCE</scope>
    <source>
        <strain evidence="3">Duluth1</strain>
        <tissue evidence="3">Whole animal</tissue>
    </source>
</reference>
<feature type="compositionally biased region" description="Basic and acidic residues" evidence="1">
    <location>
        <begin position="243"/>
        <end position="259"/>
    </location>
</feature>
<feature type="region of interest" description="Disordered" evidence="1">
    <location>
        <begin position="24"/>
        <end position="90"/>
    </location>
</feature>
<dbReference type="SUPFAM" id="SSF50156">
    <property type="entry name" value="PDZ domain-like"/>
    <property type="match status" value="1"/>
</dbReference>
<feature type="compositionally biased region" description="Basic and acidic residues" evidence="1">
    <location>
        <begin position="1228"/>
        <end position="1244"/>
    </location>
</feature>
<feature type="compositionally biased region" description="Basic and acidic residues" evidence="1">
    <location>
        <begin position="990"/>
        <end position="1050"/>
    </location>
</feature>
<feature type="compositionally biased region" description="Acidic residues" evidence="1">
    <location>
        <begin position="514"/>
        <end position="525"/>
    </location>
</feature>
<feature type="region of interest" description="Disordered" evidence="1">
    <location>
        <begin position="120"/>
        <end position="395"/>
    </location>
</feature>
<dbReference type="EMBL" id="JAIWYP010000004">
    <property type="protein sequence ID" value="KAH3835126.1"/>
    <property type="molecule type" value="Genomic_DNA"/>
</dbReference>
<feature type="compositionally biased region" description="Basic and acidic residues" evidence="1">
    <location>
        <begin position="672"/>
        <end position="684"/>
    </location>
</feature>
<dbReference type="SMART" id="SM00228">
    <property type="entry name" value="PDZ"/>
    <property type="match status" value="1"/>
</dbReference>